<keyword evidence="2" id="KW-1185">Reference proteome</keyword>
<evidence type="ECO:0008006" key="3">
    <source>
        <dbReference type="Google" id="ProtNLM"/>
    </source>
</evidence>
<name>A0ABT1VU96_9GAMM</name>
<organism evidence="1 2">
    <name type="scientific">Pantoea trifolii</name>
    <dbReference type="NCBI Taxonomy" id="2968030"/>
    <lineage>
        <taxon>Bacteria</taxon>
        <taxon>Pseudomonadati</taxon>
        <taxon>Pseudomonadota</taxon>
        <taxon>Gammaproteobacteria</taxon>
        <taxon>Enterobacterales</taxon>
        <taxon>Erwiniaceae</taxon>
        <taxon>Pantoea</taxon>
    </lineage>
</organism>
<gene>
    <name evidence="1" type="ORF">NQH49_22055</name>
</gene>
<dbReference type="SUPFAM" id="SSF51161">
    <property type="entry name" value="Trimeric LpxA-like enzymes"/>
    <property type="match status" value="1"/>
</dbReference>
<dbReference type="PANTHER" id="PTHR23416:SF78">
    <property type="entry name" value="LIPOPOLYSACCHARIDE BIOSYNTHESIS O-ACETYL TRANSFERASE WBBJ-RELATED"/>
    <property type="match status" value="1"/>
</dbReference>
<dbReference type="PANTHER" id="PTHR23416">
    <property type="entry name" value="SIALIC ACID SYNTHASE-RELATED"/>
    <property type="match status" value="1"/>
</dbReference>
<dbReference type="EMBL" id="JANIET010000002">
    <property type="protein sequence ID" value="MCQ8230149.1"/>
    <property type="molecule type" value="Genomic_DNA"/>
</dbReference>
<evidence type="ECO:0000313" key="1">
    <source>
        <dbReference type="EMBL" id="MCQ8230149.1"/>
    </source>
</evidence>
<accession>A0ABT1VU96</accession>
<proteinExistence type="predicted"/>
<dbReference type="Pfam" id="PF00132">
    <property type="entry name" value="Hexapep"/>
    <property type="match status" value="1"/>
</dbReference>
<evidence type="ECO:0000313" key="2">
    <source>
        <dbReference type="Proteomes" id="UP001300015"/>
    </source>
</evidence>
<protein>
    <recommendedName>
        <fullName evidence="3">Acyltransferase</fullName>
    </recommendedName>
</protein>
<dbReference type="Proteomes" id="UP001300015">
    <property type="component" value="Unassembled WGS sequence"/>
</dbReference>
<dbReference type="InterPro" id="IPR001451">
    <property type="entry name" value="Hexapep"/>
</dbReference>
<comment type="caution">
    <text evidence="1">The sequence shown here is derived from an EMBL/GenBank/DDBJ whole genome shotgun (WGS) entry which is preliminary data.</text>
</comment>
<reference evidence="1 2" key="1">
    <citation type="submission" date="2022-07" db="EMBL/GenBank/DDBJ databases">
        <title>Pantoea trifolii sp. nov. isolated from root nodules of Trifolium rubens.</title>
        <authorList>
            <person name="Kalita M."/>
            <person name="Wdowiak-Wrobel S."/>
            <person name="Marek-Kozaczuk M."/>
            <person name="Palusinska-Szysz M."/>
            <person name="Sokolowski W."/>
            <person name="Coutinho T."/>
            <person name="Hlahane L."/>
        </authorList>
    </citation>
    <scope>NUCLEOTIDE SEQUENCE [LARGE SCALE GENOMIC DNA]</scope>
    <source>
        <strain evidence="1 2">MMK2</strain>
    </source>
</reference>
<dbReference type="InterPro" id="IPR051159">
    <property type="entry name" value="Hexapeptide_acetyltransf"/>
</dbReference>
<dbReference type="RefSeq" id="WP_256698859.1">
    <property type="nucleotide sequence ID" value="NZ_JANIES010000002.1"/>
</dbReference>
<dbReference type="InterPro" id="IPR011004">
    <property type="entry name" value="Trimer_LpxA-like_sf"/>
</dbReference>
<dbReference type="Gene3D" id="2.160.10.10">
    <property type="entry name" value="Hexapeptide repeat proteins"/>
    <property type="match status" value="1"/>
</dbReference>
<sequence>MVITEKEALSTLEGNMFLGELPEMINSKIVFSGSGNIFICEPGVKLHNSSIEFNANNSIVYLSSSHFPYPVTIVIHSNSICYLGRNNYINDKLTLILSEEKHIFIGHDCCISLGIWMRNADPHLVFNQEDHARINHSKSIYIGDHVWLGQNAMILKGSVIHSGSIVGAMSLVAGKTISSNSCWGGNPATKLKDEIFWSGECVHSWTEEMTKNNDNCHHDHYTFANTGEVVDISDFERQLQATSQATDKVRLLIKMLLKNNAKNRFYG</sequence>